<reference evidence="1 2" key="1">
    <citation type="journal article" date="2012" name="J. Bacteriol.">
        <title>Complete genome sequence of Riemerella anatipestifer reference strain.</title>
        <authorList>
            <person name="Wang X."/>
            <person name="Zhu D."/>
            <person name="Wang M."/>
            <person name="Cheng A."/>
            <person name="Jia R."/>
            <person name="Zhou Y."/>
            <person name="Chen Z."/>
            <person name="Luo Q."/>
            <person name="Liu F."/>
            <person name="Wang Y."/>
            <person name="Chen X.Y."/>
        </authorList>
    </citation>
    <scope>NUCLEOTIDE SEQUENCE [LARGE SCALE GENOMIC DNA]</scope>
    <source>
        <strain evidence="2">DSM 15868</strain>
    </source>
</reference>
<dbReference type="NCBIfam" id="TIGR01200">
    <property type="entry name" value="GLPGLI"/>
    <property type="match status" value="1"/>
</dbReference>
<dbReference type="GeneID" id="93718906"/>
<dbReference type="Pfam" id="PF09697">
    <property type="entry name" value="Porph_ging"/>
    <property type="match status" value="1"/>
</dbReference>
<evidence type="ECO:0000313" key="1">
    <source>
        <dbReference type="EMBL" id="AFD56966.1"/>
    </source>
</evidence>
<dbReference type="RefSeq" id="WP_004917433.1">
    <property type="nucleotide sequence ID" value="NC_014738.1"/>
</dbReference>
<dbReference type="KEGG" id="ran:Riean_1798"/>
<evidence type="ECO:0000313" key="2">
    <source>
        <dbReference type="Proteomes" id="UP000010093"/>
    </source>
</evidence>
<evidence type="ECO:0008006" key="3">
    <source>
        <dbReference type="Google" id="ProtNLM"/>
    </source>
</evidence>
<protein>
    <recommendedName>
        <fullName evidence="3">GLPGLI family protein</fullName>
    </recommendedName>
</protein>
<organism evidence="1 2">
    <name type="scientific">Riemerella anatipestifer (strain ATCC 11845 / DSM 15868 / JCM 9532 / NCTC 11014)</name>
    <dbReference type="NCBI Taxonomy" id="693978"/>
    <lineage>
        <taxon>Bacteria</taxon>
        <taxon>Pseudomonadati</taxon>
        <taxon>Bacteroidota</taxon>
        <taxon>Flavobacteriia</taxon>
        <taxon>Flavobacteriales</taxon>
        <taxon>Weeksellaceae</taxon>
        <taxon>Riemerella</taxon>
    </lineage>
</organism>
<accession>E4TDU4</accession>
<dbReference type="AlphaFoldDB" id="E4TDU4"/>
<sequence>MKILHFFLILFTANLFSQNYRFIYEYKFAPDKTKKDSLINNYMYLESDGMQSNFISETKFKIDSIKNSSNDMGEIMKAGRMDKNLHYNITKDYKKNDIVYHTKFTTINFRILENERPNWKIFDELLKVGNYECQKAETFYKGRKWTAYFTKAIPINDGPYKFSGLPGLIVKIFSEDNSHQFSLIQLKRIQNSKIQNIKNERTITNTQYQEYLKNYRPTISDIAAVSVDSNGTSSYMMKDGNVININISRETLEKYRNNQDKLGEIIMKELAGSALNPIELDE</sequence>
<name>E4TDU4_RIEAD</name>
<gene>
    <name evidence="1" type="ORF">RA0C_2096</name>
</gene>
<dbReference type="Proteomes" id="UP000010093">
    <property type="component" value="Chromosome"/>
</dbReference>
<dbReference type="HOGENOM" id="CLU_066214_0_0_10"/>
<dbReference type="EMBL" id="CP003388">
    <property type="protein sequence ID" value="AFD56966.1"/>
    <property type="molecule type" value="Genomic_DNA"/>
</dbReference>
<dbReference type="PATRIC" id="fig|693978.17.peg.2081"/>
<dbReference type="InterPro" id="IPR005901">
    <property type="entry name" value="GLPGLI"/>
</dbReference>
<dbReference type="KEGG" id="rai:RA0C_2096"/>
<proteinExistence type="predicted"/>